<protein>
    <recommendedName>
        <fullName evidence="7">Clathrin light chain</fullName>
    </recommendedName>
</protein>
<evidence type="ECO:0000313" key="10">
    <source>
        <dbReference type="Proteomes" id="UP000663760"/>
    </source>
</evidence>
<dbReference type="GO" id="GO:0030132">
    <property type="term" value="C:clathrin coat of coated pit"/>
    <property type="evidence" value="ECO:0007669"/>
    <property type="project" value="InterPro"/>
</dbReference>
<dbReference type="Pfam" id="PF01086">
    <property type="entry name" value="Clathrin_lg_ch"/>
    <property type="match status" value="1"/>
</dbReference>
<keyword evidence="10" id="KW-1185">Reference proteome</keyword>
<feature type="compositionally biased region" description="Low complexity" evidence="8">
    <location>
        <begin position="344"/>
        <end position="356"/>
    </location>
</feature>
<accession>A0A7I8L1D2</accession>
<name>A0A7I8L1D2_SPIIN</name>
<evidence type="ECO:0000256" key="3">
    <source>
        <dbReference type="ARBA" id="ARBA00005263"/>
    </source>
</evidence>
<evidence type="ECO:0000256" key="8">
    <source>
        <dbReference type="SAM" id="MobiDB-lite"/>
    </source>
</evidence>
<dbReference type="OrthoDB" id="782264at2759"/>
<evidence type="ECO:0000256" key="7">
    <source>
        <dbReference type="RuleBase" id="RU363137"/>
    </source>
</evidence>
<gene>
    <name evidence="9" type="ORF">SI8410_10014074</name>
</gene>
<dbReference type="InterPro" id="IPR000996">
    <property type="entry name" value="Clathrin_L-chain"/>
</dbReference>
<feature type="region of interest" description="Disordered" evidence="8">
    <location>
        <begin position="245"/>
        <end position="276"/>
    </location>
</feature>
<evidence type="ECO:0000313" key="9">
    <source>
        <dbReference type="EMBL" id="CAA7403396.1"/>
    </source>
</evidence>
<feature type="region of interest" description="Disordered" evidence="8">
    <location>
        <begin position="288"/>
        <end position="356"/>
    </location>
</feature>
<keyword evidence="4 7" id="KW-0472">Membrane</keyword>
<evidence type="ECO:0000256" key="2">
    <source>
        <dbReference type="ARBA" id="ARBA00004180"/>
    </source>
</evidence>
<feature type="compositionally biased region" description="Low complexity" evidence="8">
    <location>
        <begin position="304"/>
        <end position="321"/>
    </location>
</feature>
<evidence type="ECO:0000256" key="5">
    <source>
        <dbReference type="ARBA" id="ARBA00023176"/>
    </source>
</evidence>
<sequence length="356" mass="38826">MSSSFDAFSADGEEAAARGSSRPFDDDGYLGYDPRLPSQRYESYNGYAADADGKDYIGGIHPEEPPLGFPSDDGRGSGGFGLDEDIPIPVVSGDSIPPSPENFGLRSDPDPDFSSVPPPFAMPETNGKLFAEADDGGVFVSDGPILPPPNEMQSDEGFILREWRRQNAIRLEEKEKRERELRDQILDEADEYKRAFYEKRQINCETNKTQNREREKLFLVNQEKFHANADKQYWKAIAELIPHEIPNIEKKRGKKDQEKKPSIVVVQGPKPGKPTDLARMRQILIKLKHSLPAHMKPPVPPAPAKDVAPAAPGSKPAGSGKEPTANGSAAHKEPSPAAPEGQIAAADAAPLQAVSA</sequence>
<evidence type="ECO:0000256" key="6">
    <source>
        <dbReference type="ARBA" id="ARBA00023329"/>
    </source>
</evidence>
<dbReference type="PANTHER" id="PTHR10639:SF7">
    <property type="entry name" value="CLATHRIN LIGHT CHAIN"/>
    <property type="match status" value="1"/>
</dbReference>
<dbReference type="GO" id="GO:0030130">
    <property type="term" value="C:clathrin coat of trans-Golgi network vesicle"/>
    <property type="evidence" value="ECO:0007669"/>
    <property type="project" value="InterPro"/>
</dbReference>
<evidence type="ECO:0000256" key="1">
    <source>
        <dbReference type="ARBA" id="ARBA00003913"/>
    </source>
</evidence>
<comment type="similarity">
    <text evidence="3 7">Belongs to the clathrin light chain family.</text>
</comment>
<feature type="region of interest" description="Disordered" evidence="8">
    <location>
        <begin position="1"/>
        <end position="127"/>
    </location>
</feature>
<keyword evidence="6 7" id="KW-0968">Cytoplasmic vesicle</keyword>
<comment type="function">
    <text evidence="1 7">Clathrin is the major protein of the polyhedral coat of coated pits and vesicles.</text>
</comment>
<dbReference type="GO" id="GO:0072583">
    <property type="term" value="P:clathrin-dependent endocytosis"/>
    <property type="evidence" value="ECO:0007669"/>
    <property type="project" value="TreeGrafter"/>
</dbReference>
<keyword evidence="5 7" id="KW-0168">Coated pit</keyword>
<comment type="subcellular location">
    <subcellularLocation>
        <location evidence="2 7">Cytoplasmic vesicle membrane</location>
        <topology evidence="2 7">Peripheral membrane protein</topology>
        <orientation evidence="2 7">Cytoplasmic side</orientation>
    </subcellularLocation>
    <subcellularLocation>
        <location evidence="7">Membrane</location>
        <location evidence="7">Coated pit</location>
        <topology evidence="7">Peripheral membrane protein</topology>
        <orientation evidence="7">Cytoplasmic side</orientation>
    </subcellularLocation>
    <text evidence="7">Cytoplasmic face of coated pits and vesicles.</text>
</comment>
<proteinExistence type="inferred from homology"/>
<dbReference type="GO" id="GO:0032050">
    <property type="term" value="F:clathrin heavy chain binding"/>
    <property type="evidence" value="ECO:0007669"/>
    <property type="project" value="TreeGrafter"/>
</dbReference>
<organism evidence="9 10">
    <name type="scientific">Spirodela intermedia</name>
    <name type="common">Intermediate duckweed</name>
    <dbReference type="NCBI Taxonomy" id="51605"/>
    <lineage>
        <taxon>Eukaryota</taxon>
        <taxon>Viridiplantae</taxon>
        <taxon>Streptophyta</taxon>
        <taxon>Embryophyta</taxon>
        <taxon>Tracheophyta</taxon>
        <taxon>Spermatophyta</taxon>
        <taxon>Magnoliopsida</taxon>
        <taxon>Liliopsida</taxon>
        <taxon>Araceae</taxon>
        <taxon>Lemnoideae</taxon>
        <taxon>Spirodela</taxon>
    </lineage>
</organism>
<dbReference type="AlphaFoldDB" id="A0A7I8L1D2"/>
<reference evidence="9" key="1">
    <citation type="submission" date="2020-02" db="EMBL/GenBank/DDBJ databases">
        <authorList>
            <person name="Scholz U."/>
            <person name="Mascher M."/>
            <person name="Fiebig A."/>
        </authorList>
    </citation>
    <scope>NUCLEOTIDE SEQUENCE</scope>
</reference>
<dbReference type="EMBL" id="LR746273">
    <property type="protein sequence ID" value="CAA7403396.1"/>
    <property type="molecule type" value="Genomic_DNA"/>
</dbReference>
<dbReference type="Proteomes" id="UP000663760">
    <property type="component" value="Chromosome 10"/>
</dbReference>
<evidence type="ECO:0000256" key="4">
    <source>
        <dbReference type="ARBA" id="ARBA00023136"/>
    </source>
</evidence>
<dbReference type="GO" id="GO:0005198">
    <property type="term" value="F:structural molecule activity"/>
    <property type="evidence" value="ECO:0007669"/>
    <property type="project" value="InterPro"/>
</dbReference>
<dbReference type="GO" id="GO:0006886">
    <property type="term" value="P:intracellular protein transport"/>
    <property type="evidence" value="ECO:0007669"/>
    <property type="project" value="InterPro"/>
</dbReference>
<dbReference type="PANTHER" id="PTHR10639">
    <property type="entry name" value="CLATHRIN LIGHT CHAIN"/>
    <property type="match status" value="1"/>
</dbReference>
<feature type="compositionally biased region" description="Basic and acidic residues" evidence="8">
    <location>
        <begin position="246"/>
        <end position="261"/>
    </location>
</feature>